<gene>
    <name evidence="1" type="ORF">GlitD10_0479</name>
</gene>
<dbReference type="SUPFAM" id="SSF111126">
    <property type="entry name" value="Ligand-binding domain in the NO signalling and Golgi transport"/>
    <property type="match status" value="1"/>
</dbReference>
<sequence length="216" mass="23956">MNLETLLNQSIPGDYFAPGAYVQGDLELGTLSNRRGNRLLAFPEFLVQGIYGGLEQEIGKATPLVLQSCGRHWGQHLFARLAEELAEYYGKPLADLTMQELVYCLTRCWQVHGWGQLQLDWSYSSCGVILVQTHNSPWVKPNSGTSQPSAQVEVGLLEVLFRQLTGQEVQCVQIACISQGHGLNQFLIGLPERLEPVAAWVQSGMDAATILNRLRC</sequence>
<keyword evidence="2" id="KW-1185">Reference proteome</keyword>
<evidence type="ECO:0000313" key="1">
    <source>
        <dbReference type="EMBL" id="APB32791.1"/>
    </source>
</evidence>
<protein>
    <submittedName>
        <fullName evidence="1">4-vinyl reductase 4VR</fullName>
    </submittedName>
</protein>
<name>A0A1J0AA36_9CYAN</name>
<dbReference type="EMBL" id="CP017675">
    <property type="protein sequence ID" value="APB32791.1"/>
    <property type="molecule type" value="Genomic_DNA"/>
</dbReference>
<dbReference type="InterPro" id="IPR024096">
    <property type="entry name" value="NO_sig/Golgi_transp_ligand-bd"/>
</dbReference>
<dbReference type="OrthoDB" id="421300at2"/>
<dbReference type="AlphaFoldDB" id="A0A1J0AA36"/>
<dbReference type="RefSeq" id="WP_071453476.1">
    <property type="nucleotide sequence ID" value="NZ_CP017675.1"/>
</dbReference>
<proteinExistence type="predicted"/>
<dbReference type="Proteomes" id="UP000180235">
    <property type="component" value="Chromosome"/>
</dbReference>
<dbReference type="STRING" id="1188229.GlitD10_0479"/>
<accession>A0A1J0AA36</accession>
<dbReference type="KEGG" id="glt:GlitD10_0479"/>
<dbReference type="Gene3D" id="3.30.1380.20">
    <property type="entry name" value="Trafficking protein particle complex subunit 3"/>
    <property type="match status" value="1"/>
</dbReference>
<evidence type="ECO:0000313" key="2">
    <source>
        <dbReference type="Proteomes" id="UP000180235"/>
    </source>
</evidence>
<dbReference type="PANTHER" id="PTHR35090">
    <property type="entry name" value="DNA-DIRECTED RNA POLYMERASE SUBUNIT I"/>
    <property type="match status" value="1"/>
</dbReference>
<dbReference type="PANTHER" id="PTHR35090:SF1">
    <property type="entry name" value="SLR0144 PROTEIN"/>
    <property type="match status" value="1"/>
</dbReference>
<reference evidence="1 2" key="1">
    <citation type="submission" date="2016-10" db="EMBL/GenBank/DDBJ databases">
        <title>Description of Gloeomargarita lithophora gen. nov., sp. nov., a thylakoid-bearing basal-branching cyanobacterium with intracellular carbonates, and proposal for Gloeomargaritales ord. nov.</title>
        <authorList>
            <person name="Moreira D."/>
            <person name="Tavera R."/>
            <person name="Benzerara K."/>
            <person name="Skouri-Panet F."/>
            <person name="Couradeau E."/>
            <person name="Gerard E."/>
            <person name="Loussert C."/>
            <person name="Novelo E."/>
            <person name="Zivanovic Y."/>
            <person name="Lopez-Garcia P."/>
        </authorList>
    </citation>
    <scope>NUCLEOTIDE SEQUENCE [LARGE SCALE GENOMIC DNA]</scope>
    <source>
        <strain evidence="1 2">D10</strain>
    </source>
</reference>
<organism evidence="1 2">
    <name type="scientific">Gloeomargarita lithophora Alchichica-D10</name>
    <dbReference type="NCBI Taxonomy" id="1188229"/>
    <lineage>
        <taxon>Bacteria</taxon>
        <taxon>Bacillati</taxon>
        <taxon>Cyanobacteriota</taxon>
        <taxon>Cyanophyceae</taxon>
        <taxon>Gloeomargaritales</taxon>
        <taxon>Gloeomargaritaceae</taxon>
        <taxon>Gloeomargarita</taxon>
    </lineage>
</organism>